<feature type="chain" id="PRO_5043585063" description="Secreted protein" evidence="1">
    <location>
        <begin position="22"/>
        <end position="93"/>
    </location>
</feature>
<protein>
    <recommendedName>
        <fullName evidence="4">Secreted protein</fullName>
    </recommendedName>
</protein>
<comment type="caution">
    <text evidence="2">The sequence shown here is derived from an EMBL/GenBank/DDBJ whole genome shotgun (WGS) entry which is preliminary data.</text>
</comment>
<evidence type="ECO:0008006" key="4">
    <source>
        <dbReference type="Google" id="ProtNLM"/>
    </source>
</evidence>
<evidence type="ECO:0000313" key="2">
    <source>
        <dbReference type="EMBL" id="GIX85825.1"/>
    </source>
</evidence>
<evidence type="ECO:0000256" key="1">
    <source>
        <dbReference type="SAM" id="SignalP"/>
    </source>
</evidence>
<organism evidence="2 3">
    <name type="scientific">Caerostris darwini</name>
    <dbReference type="NCBI Taxonomy" id="1538125"/>
    <lineage>
        <taxon>Eukaryota</taxon>
        <taxon>Metazoa</taxon>
        <taxon>Ecdysozoa</taxon>
        <taxon>Arthropoda</taxon>
        <taxon>Chelicerata</taxon>
        <taxon>Arachnida</taxon>
        <taxon>Araneae</taxon>
        <taxon>Araneomorphae</taxon>
        <taxon>Entelegynae</taxon>
        <taxon>Araneoidea</taxon>
        <taxon>Araneidae</taxon>
        <taxon>Caerostris</taxon>
    </lineage>
</organism>
<gene>
    <name evidence="2" type="ORF">CDAR_242221</name>
</gene>
<feature type="signal peptide" evidence="1">
    <location>
        <begin position="1"/>
        <end position="21"/>
    </location>
</feature>
<name>A0AAV4NLY0_9ARAC</name>
<keyword evidence="1" id="KW-0732">Signal</keyword>
<sequence>MILYATAFLFACFFLFCAVCSKFIRKRSVGEEGGGGPSGAFIDPLCPGRLAVEDRLRSHFVGGRWGPASPDHPRSHKMGPDFYPGADRAVGCR</sequence>
<keyword evidence="3" id="KW-1185">Reference proteome</keyword>
<evidence type="ECO:0000313" key="3">
    <source>
        <dbReference type="Proteomes" id="UP001054837"/>
    </source>
</evidence>
<proteinExistence type="predicted"/>
<accession>A0AAV4NLY0</accession>
<dbReference type="Proteomes" id="UP001054837">
    <property type="component" value="Unassembled WGS sequence"/>
</dbReference>
<dbReference type="AlphaFoldDB" id="A0AAV4NLY0"/>
<dbReference type="EMBL" id="BPLQ01001822">
    <property type="protein sequence ID" value="GIX85825.1"/>
    <property type="molecule type" value="Genomic_DNA"/>
</dbReference>
<reference evidence="2 3" key="1">
    <citation type="submission" date="2021-06" db="EMBL/GenBank/DDBJ databases">
        <title>Caerostris darwini draft genome.</title>
        <authorList>
            <person name="Kono N."/>
            <person name="Arakawa K."/>
        </authorList>
    </citation>
    <scope>NUCLEOTIDE SEQUENCE [LARGE SCALE GENOMIC DNA]</scope>
</reference>